<dbReference type="PROSITE" id="PS50088">
    <property type="entry name" value="ANK_REPEAT"/>
    <property type="match status" value="2"/>
</dbReference>
<dbReference type="Pfam" id="PF12796">
    <property type="entry name" value="Ank_2"/>
    <property type="match status" value="1"/>
</dbReference>
<dbReference type="InterPro" id="IPR002110">
    <property type="entry name" value="Ankyrin_rpt"/>
</dbReference>
<evidence type="ECO:0000313" key="4">
    <source>
        <dbReference type="EMBL" id="MFM1729270.1"/>
    </source>
</evidence>
<dbReference type="PANTHER" id="PTHR24189:SF50">
    <property type="entry name" value="ANKYRIN REPEAT AND SOCS BOX PROTEIN 2"/>
    <property type="match status" value="1"/>
</dbReference>
<name>A0ABW9FWR3_9NOCA</name>
<accession>A0ABW9FWR3</accession>
<dbReference type="SMART" id="SM00248">
    <property type="entry name" value="ANK"/>
    <property type="match status" value="3"/>
</dbReference>
<comment type="caution">
    <text evidence="4">The sequence shown here is derived from an EMBL/GenBank/DDBJ whole genome shotgun (WGS) entry which is preliminary data.</text>
</comment>
<evidence type="ECO:0000256" key="2">
    <source>
        <dbReference type="ARBA" id="ARBA00023043"/>
    </source>
</evidence>
<dbReference type="RefSeq" id="WP_348611192.1">
    <property type="nucleotide sequence ID" value="NZ_CP157276.1"/>
</dbReference>
<proteinExistence type="predicted"/>
<dbReference type="SUPFAM" id="SSF48403">
    <property type="entry name" value="Ankyrin repeat"/>
    <property type="match status" value="1"/>
</dbReference>
<evidence type="ECO:0000313" key="5">
    <source>
        <dbReference type="Proteomes" id="UP001629744"/>
    </source>
</evidence>
<protein>
    <submittedName>
        <fullName evidence="4">Ankyrin repeat domain-containing protein</fullName>
    </submittedName>
</protein>
<dbReference type="EMBL" id="JBDLNU010000003">
    <property type="protein sequence ID" value="MFM1729270.1"/>
    <property type="molecule type" value="Genomic_DNA"/>
</dbReference>
<dbReference type="Proteomes" id="UP001629744">
    <property type="component" value="Unassembled WGS sequence"/>
</dbReference>
<evidence type="ECO:0000256" key="1">
    <source>
        <dbReference type="ARBA" id="ARBA00022737"/>
    </source>
</evidence>
<dbReference type="PROSITE" id="PS50297">
    <property type="entry name" value="ANK_REP_REGION"/>
    <property type="match status" value="1"/>
</dbReference>
<gene>
    <name evidence="4" type="ORF">ABEU19_002778</name>
</gene>
<dbReference type="InterPro" id="IPR050745">
    <property type="entry name" value="Multifunctional_regulatory"/>
</dbReference>
<feature type="repeat" description="ANK" evidence="3">
    <location>
        <begin position="105"/>
        <end position="146"/>
    </location>
</feature>
<dbReference type="Gene3D" id="1.25.40.20">
    <property type="entry name" value="Ankyrin repeat-containing domain"/>
    <property type="match status" value="1"/>
</dbReference>
<reference evidence="4 5" key="1">
    <citation type="submission" date="2023-11" db="EMBL/GenBank/DDBJ databases">
        <authorList>
            <person name="Val-Calvo J."/>
            <person name="Scortti M."/>
            <person name="Vazquez-Boland J."/>
        </authorList>
    </citation>
    <scope>NUCLEOTIDE SEQUENCE [LARGE SCALE GENOMIC DNA]</scope>
    <source>
        <strain evidence="4 5">DSM 46662</strain>
    </source>
</reference>
<dbReference type="PANTHER" id="PTHR24189">
    <property type="entry name" value="MYOTROPHIN"/>
    <property type="match status" value="1"/>
</dbReference>
<keyword evidence="2 3" id="KW-0040">ANK repeat</keyword>
<keyword evidence="5" id="KW-1185">Reference proteome</keyword>
<sequence>MHQSRHRTLFAGAAHKDEGSAVMRSFWKRRAEKTVEPGEYRVHKLAMKEDPSGLRKLLDENREMVNEAEEGMLHTPLMLAVEMERTESVRLLLEHGADPNLQNIEGRTALHLLPERQPIAWTGIENKLKIAELLLRHGADLATCDRYGGQPLWYAVFYVKEPEDVQLVEMYLAYGADSNYKNENNGQSALDFATKVAYRPLVEVLEGK</sequence>
<keyword evidence="1" id="KW-0677">Repeat</keyword>
<feature type="repeat" description="ANK" evidence="3">
    <location>
        <begin position="72"/>
        <end position="104"/>
    </location>
</feature>
<evidence type="ECO:0000256" key="3">
    <source>
        <dbReference type="PROSITE-ProRule" id="PRU00023"/>
    </source>
</evidence>
<organism evidence="4 5">
    <name type="scientific">Prescottella soli</name>
    <dbReference type="NCBI Taxonomy" id="1543852"/>
    <lineage>
        <taxon>Bacteria</taxon>
        <taxon>Bacillati</taxon>
        <taxon>Actinomycetota</taxon>
        <taxon>Actinomycetes</taxon>
        <taxon>Mycobacteriales</taxon>
        <taxon>Nocardiaceae</taxon>
        <taxon>Prescottella</taxon>
    </lineage>
</organism>
<dbReference type="InterPro" id="IPR036770">
    <property type="entry name" value="Ankyrin_rpt-contain_sf"/>
</dbReference>